<reference evidence="2 3" key="1">
    <citation type="submission" date="2021-03" db="EMBL/GenBank/DDBJ databases">
        <title>Genomic Encyclopedia of Type Strains, Phase IV (KMG-IV): sequencing the most valuable type-strain genomes for metagenomic binning, comparative biology and taxonomic classification.</title>
        <authorList>
            <person name="Goeker M."/>
        </authorList>
    </citation>
    <scope>NUCLEOTIDE SEQUENCE [LARGE SCALE GENOMIC DNA]</scope>
    <source>
        <strain evidence="2 3">DSM 26806</strain>
    </source>
</reference>
<dbReference type="EMBL" id="JAGGLD010000001">
    <property type="protein sequence ID" value="MBP1999772.1"/>
    <property type="molecule type" value="Genomic_DNA"/>
</dbReference>
<sequence>MKKLRYFRIIITEVILWYLILEALINERLYALIILTLYCFLCGYAYYKKSDYLKGLFIPNLKWYNKLMYKQEKEPERIILLMPKLWLILGVMMAASTIVIYTNYFGL</sequence>
<evidence type="ECO:0000256" key="1">
    <source>
        <dbReference type="SAM" id="Phobius"/>
    </source>
</evidence>
<accession>A0ABS4JDH2</accession>
<gene>
    <name evidence="2" type="ORF">J2Z69_000791</name>
</gene>
<keyword evidence="1" id="KW-1133">Transmembrane helix</keyword>
<feature type="transmembrane region" description="Helical" evidence="1">
    <location>
        <begin position="7"/>
        <end position="24"/>
    </location>
</feature>
<keyword evidence="3" id="KW-1185">Reference proteome</keyword>
<keyword evidence="1" id="KW-0472">Membrane</keyword>
<comment type="caution">
    <text evidence="2">The sequence shown here is derived from an EMBL/GenBank/DDBJ whole genome shotgun (WGS) entry which is preliminary data.</text>
</comment>
<name>A0ABS4JDH2_9BACL</name>
<evidence type="ECO:0000313" key="3">
    <source>
        <dbReference type="Proteomes" id="UP001519288"/>
    </source>
</evidence>
<proteinExistence type="predicted"/>
<feature type="transmembrane region" description="Helical" evidence="1">
    <location>
        <begin position="30"/>
        <end position="47"/>
    </location>
</feature>
<protein>
    <recommendedName>
        <fullName evidence="4">DUF3899 domain-containing protein</fullName>
    </recommendedName>
</protein>
<feature type="transmembrane region" description="Helical" evidence="1">
    <location>
        <begin position="78"/>
        <end position="101"/>
    </location>
</feature>
<evidence type="ECO:0008006" key="4">
    <source>
        <dbReference type="Google" id="ProtNLM"/>
    </source>
</evidence>
<evidence type="ECO:0000313" key="2">
    <source>
        <dbReference type="EMBL" id="MBP1999772.1"/>
    </source>
</evidence>
<dbReference type="Proteomes" id="UP001519288">
    <property type="component" value="Unassembled WGS sequence"/>
</dbReference>
<keyword evidence="1" id="KW-0812">Transmembrane</keyword>
<organism evidence="2 3">
    <name type="scientific">Paenibacillus shirakamiensis</name>
    <dbReference type="NCBI Taxonomy" id="1265935"/>
    <lineage>
        <taxon>Bacteria</taxon>
        <taxon>Bacillati</taxon>
        <taxon>Bacillota</taxon>
        <taxon>Bacilli</taxon>
        <taxon>Bacillales</taxon>
        <taxon>Paenibacillaceae</taxon>
        <taxon>Paenibacillus</taxon>
    </lineage>
</organism>